<dbReference type="Pfam" id="PF10369">
    <property type="entry name" value="ALS_ss_C"/>
    <property type="match status" value="1"/>
</dbReference>
<dbReference type="InterPro" id="IPR054480">
    <property type="entry name" value="AHAS_small-like_ACT"/>
</dbReference>
<dbReference type="Gene3D" id="3.30.70.260">
    <property type="match status" value="1"/>
</dbReference>
<dbReference type="GO" id="GO:0005829">
    <property type="term" value="C:cytosol"/>
    <property type="evidence" value="ECO:0007669"/>
    <property type="project" value="TreeGrafter"/>
</dbReference>
<evidence type="ECO:0000256" key="8">
    <source>
        <dbReference type="RuleBase" id="RU368092"/>
    </source>
</evidence>
<dbReference type="SUPFAM" id="SSF55021">
    <property type="entry name" value="ACT-like"/>
    <property type="match status" value="2"/>
</dbReference>
<comment type="pathway">
    <text evidence="2 8">Amino-acid biosynthesis; L-valine biosynthesis; L-valine from pyruvate: step 1/4.</text>
</comment>
<evidence type="ECO:0000259" key="9">
    <source>
        <dbReference type="PROSITE" id="PS51671"/>
    </source>
</evidence>
<sequence>MPPVNHEAPERHTLSMLVDNEPGVLARIVGLFSGRGYNIDSLTVSEVSHDSKLSRITVVTTGAPMIIEQIKSQLDRLVPVHRVVDLTVVGKAVERELALIKVRGKGEMRQEALLIAESFRARTVDTTLESFVFEITGKPEKIDQFVSLLEPLGLVEVSRTGVAAIGRGPDGM</sequence>
<evidence type="ECO:0000256" key="4">
    <source>
        <dbReference type="ARBA" id="ARBA00011744"/>
    </source>
</evidence>
<dbReference type="InterPro" id="IPR019455">
    <property type="entry name" value="Acetolactate_synth_ssu_C"/>
</dbReference>
<dbReference type="AlphaFoldDB" id="A0A2W5SRL7"/>
<dbReference type="NCBIfam" id="TIGR00119">
    <property type="entry name" value="acolac_sm"/>
    <property type="match status" value="1"/>
</dbReference>
<gene>
    <name evidence="10" type="ORF">DI549_12195</name>
</gene>
<evidence type="ECO:0000256" key="1">
    <source>
        <dbReference type="ARBA" id="ARBA00004974"/>
    </source>
</evidence>
<keyword evidence="5 8" id="KW-0028">Amino-acid biosynthesis</keyword>
<dbReference type="UniPathway" id="UPA00049">
    <property type="reaction ID" value="UER00059"/>
</dbReference>
<dbReference type="Proteomes" id="UP000248887">
    <property type="component" value="Unassembled WGS sequence"/>
</dbReference>
<keyword evidence="6 8" id="KW-0100">Branched-chain amino acid biosynthesis</keyword>
<evidence type="ECO:0000313" key="10">
    <source>
        <dbReference type="EMBL" id="PZQ82123.1"/>
    </source>
</evidence>
<comment type="function">
    <text evidence="8">Catalyzes the conversion of 2 pyruvate molecules into acetolactate in the first common step of the biosynthetic pathway of the branched-amino acids such as leucine, isoleucine, and valine.</text>
</comment>
<evidence type="ECO:0000256" key="6">
    <source>
        <dbReference type="ARBA" id="ARBA00023304"/>
    </source>
</evidence>
<dbReference type="EC" id="2.2.1.6" evidence="8"/>
<dbReference type="GO" id="GO:0009097">
    <property type="term" value="P:isoleucine biosynthetic process"/>
    <property type="evidence" value="ECO:0007669"/>
    <property type="project" value="UniProtKB-UniRule"/>
</dbReference>
<dbReference type="Pfam" id="PF22629">
    <property type="entry name" value="ACT_AHAS_ss"/>
    <property type="match status" value="1"/>
</dbReference>
<dbReference type="InterPro" id="IPR002912">
    <property type="entry name" value="ACT_dom"/>
</dbReference>
<dbReference type="GO" id="GO:0009099">
    <property type="term" value="P:L-valine biosynthetic process"/>
    <property type="evidence" value="ECO:0007669"/>
    <property type="project" value="UniProtKB-UniRule"/>
</dbReference>
<proteinExistence type="inferred from homology"/>
<accession>A0A2W5SRL7</accession>
<dbReference type="InterPro" id="IPR045865">
    <property type="entry name" value="ACT-like_dom_sf"/>
</dbReference>
<evidence type="ECO:0000256" key="5">
    <source>
        <dbReference type="ARBA" id="ARBA00022605"/>
    </source>
</evidence>
<organism evidence="10 11">
    <name type="scientific">Ancylobacter novellus</name>
    <name type="common">Thiobacillus novellus</name>
    <dbReference type="NCBI Taxonomy" id="921"/>
    <lineage>
        <taxon>Bacteria</taxon>
        <taxon>Pseudomonadati</taxon>
        <taxon>Pseudomonadota</taxon>
        <taxon>Alphaproteobacteria</taxon>
        <taxon>Hyphomicrobiales</taxon>
        <taxon>Xanthobacteraceae</taxon>
        <taxon>Ancylobacter</taxon>
    </lineage>
</organism>
<comment type="catalytic activity">
    <reaction evidence="7 8">
        <text>2 pyruvate + H(+) = (2S)-2-acetolactate + CO2</text>
        <dbReference type="Rhea" id="RHEA:25249"/>
        <dbReference type="ChEBI" id="CHEBI:15361"/>
        <dbReference type="ChEBI" id="CHEBI:15378"/>
        <dbReference type="ChEBI" id="CHEBI:16526"/>
        <dbReference type="ChEBI" id="CHEBI:58476"/>
        <dbReference type="EC" id="2.2.1.6"/>
    </reaction>
</comment>
<dbReference type="PANTHER" id="PTHR30239">
    <property type="entry name" value="ACETOLACTATE SYNTHASE SMALL SUBUNIT"/>
    <property type="match status" value="1"/>
</dbReference>
<keyword evidence="8" id="KW-0808">Transferase</keyword>
<dbReference type="FunFam" id="3.30.70.260:FF:000001">
    <property type="entry name" value="Acetolactate synthase, small subunit"/>
    <property type="match status" value="1"/>
</dbReference>
<dbReference type="CDD" id="cd04878">
    <property type="entry name" value="ACT_AHAS"/>
    <property type="match status" value="1"/>
</dbReference>
<protein>
    <recommendedName>
        <fullName evidence="8">Acetolactate synthase small subunit</fullName>
        <shortName evidence="8">AHAS</shortName>
        <shortName evidence="8">ALS</shortName>
        <ecNumber evidence="8">2.2.1.6</ecNumber>
    </recommendedName>
    <alternativeName>
        <fullName evidence="8">Acetohydroxy-acid synthase small subunit</fullName>
    </alternativeName>
</protein>
<comment type="caution">
    <text evidence="10">The sequence shown here is derived from an EMBL/GenBank/DDBJ whole genome shotgun (WGS) entry which is preliminary data.</text>
</comment>
<evidence type="ECO:0000313" key="11">
    <source>
        <dbReference type="Proteomes" id="UP000248887"/>
    </source>
</evidence>
<dbReference type="GO" id="GO:1990610">
    <property type="term" value="F:acetolactate synthase regulator activity"/>
    <property type="evidence" value="ECO:0007669"/>
    <property type="project" value="UniProtKB-UniRule"/>
</dbReference>
<name>A0A2W5SRL7_ANCNO</name>
<dbReference type="Gene3D" id="3.30.70.1150">
    <property type="entry name" value="ACT-like. Chain A, domain 2"/>
    <property type="match status" value="1"/>
</dbReference>
<comment type="subunit">
    <text evidence="4 8">Dimer of large and small chains.</text>
</comment>
<evidence type="ECO:0000256" key="7">
    <source>
        <dbReference type="ARBA" id="ARBA00048670"/>
    </source>
</evidence>
<dbReference type="InterPro" id="IPR039557">
    <property type="entry name" value="AHAS_ACT"/>
</dbReference>
<dbReference type="InterPro" id="IPR004789">
    <property type="entry name" value="Acetalactate_synth_ssu"/>
</dbReference>
<dbReference type="GO" id="GO:0003984">
    <property type="term" value="F:acetolactate synthase activity"/>
    <property type="evidence" value="ECO:0007669"/>
    <property type="project" value="UniProtKB-UniRule"/>
</dbReference>
<dbReference type="UniPathway" id="UPA00047">
    <property type="reaction ID" value="UER00055"/>
</dbReference>
<dbReference type="InterPro" id="IPR027271">
    <property type="entry name" value="Acetolactate_synth/TF_NikR_C"/>
</dbReference>
<evidence type="ECO:0000256" key="3">
    <source>
        <dbReference type="ARBA" id="ARBA00006341"/>
    </source>
</evidence>
<dbReference type="EMBL" id="QFQD01000035">
    <property type="protein sequence ID" value="PZQ82123.1"/>
    <property type="molecule type" value="Genomic_DNA"/>
</dbReference>
<dbReference type="NCBIfam" id="NF008864">
    <property type="entry name" value="PRK11895.1"/>
    <property type="match status" value="1"/>
</dbReference>
<feature type="domain" description="ACT" evidence="9">
    <location>
        <begin position="13"/>
        <end position="88"/>
    </location>
</feature>
<comment type="pathway">
    <text evidence="1 8">Amino-acid biosynthesis; L-isoleucine biosynthesis; L-isoleucine from 2-oxobutanoate: step 1/4.</text>
</comment>
<dbReference type="PROSITE" id="PS51671">
    <property type="entry name" value="ACT"/>
    <property type="match status" value="1"/>
</dbReference>
<dbReference type="PANTHER" id="PTHR30239:SF0">
    <property type="entry name" value="ACETOLACTATE SYNTHASE SMALL SUBUNIT 1, CHLOROPLASTIC"/>
    <property type="match status" value="1"/>
</dbReference>
<evidence type="ECO:0000256" key="2">
    <source>
        <dbReference type="ARBA" id="ARBA00005025"/>
    </source>
</evidence>
<comment type="similarity">
    <text evidence="3 8">Belongs to the acetolactate synthase small subunit family.</text>
</comment>
<reference evidence="10 11" key="1">
    <citation type="submission" date="2017-08" db="EMBL/GenBank/DDBJ databases">
        <title>Infants hospitalized years apart are colonized by the same room-sourced microbial strains.</title>
        <authorList>
            <person name="Brooks B."/>
            <person name="Olm M.R."/>
            <person name="Firek B.A."/>
            <person name="Baker R."/>
            <person name="Thomas B.C."/>
            <person name="Morowitz M.J."/>
            <person name="Banfield J.F."/>
        </authorList>
    </citation>
    <scope>NUCLEOTIDE SEQUENCE [LARGE SCALE GENOMIC DNA]</scope>
    <source>
        <strain evidence="10">S2_005_001_R2_27</strain>
    </source>
</reference>